<feature type="region of interest" description="Disordered" evidence="2">
    <location>
        <begin position="117"/>
        <end position="156"/>
    </location>
</feature>
<protein>
    <recommendedName>
        <fullName evidence="3">Xylanolytic transcriptional activator regulatory domain-containing protein</fullName>
    </recommendedName>
</protein>
<feature type="region of interest" description="Disordered" evidence="2">
    <location>
        <begin position="639"/>
        <end position="678"/>
    </location>
</feature>
<feature type="compositionally biased region" description="Basic and acidic residues" evidence="2">
    <location>
        <begin position="39"/>
        <end position="48"/>
    </location>
</feature>
<sequence>MRDLEEKQVDSILVDAVCGVAARFSTDPMFTGKPTQADDTTRPDHSPSDHGAAFSQRAKSAIADTFACPSVAVVQAALLLAYDEFGASRDSGLWMYLGIAIRMAQDLGMQTLEGLRYEGRTGPNPQSIKLAGSKDGQHSPRRSTSPAALSGDNAAEQKAVERERIDTFWTVFFLDRVISSGTGRPVTLRDRDIEISFPPLDEDDVTTGWPAPFPALIRVIHLYGRVTDLLNSIRDVSHVTPDVLKKLKSMEVQLTEIYQGLSSKLHFNAINFQHYVKAGQGTNFILLHLWFHTLIVLLHQPTLLKTFEGEIEQVLPNSRELSMSSAKTIADILAFAELIDSKTGMGSPFSSQPIYIAACAFLKEISLLTVSSNPQSRLGTPPPIMSSDSSLTSPSTLQESPSTGVRFAKGETKDGSIAVDQKKAAKDTLLATAANQNYHRCYRGLKYLEYYWSGCKYILTVLDQKAKGVGDPLLYDREEMESALEVPQPEAAFTSPGWRRKLSWGTYLTAQVSAKMESSQAIGWSLTGTMNSPCTSLAVLYSSDNHPSVGRPPTEKDHNPPVASDPRFRSIASPSPNTLSVSSPHLPSRPPRNFTSPTALPEMPPPNTSTAFQPPPPPIPNERPSMMSDADLLLNLHSPYSTASPQLSNPGMPYMPTSQLPRGPTSGDFASPQPGTDQYSTNGLHYQSFNYGDMMIESQDIDISALNDDAMSWFEYLPPELMGMYENNGGMPPPFPHSGHGPDTPGSGR</sequence>
<feature type="compositionally biased region" description="Low complexity" evidence="2">
    <location>
        <begin position="386"/>
        <end position="397"/>
    </location>
</feature>
<evidence type="ECO:0000259" key="3">
    <source>
        <dbReference type="SMART" id="SM00906"/>
    </source>
</evidence>
<dbReference type="SMART" id="SM00906">
    <property type="entry name" value="Fungal_trans"/>
    <property type="match status" value="1"/>
</dbReference>
<reference evidence="4" key="1">
    <citation type="journal article" date="2020" name="Stud. Mycol.">
        <title>101 Dothideomycetes genomes: a test case for predicting lifestyles and emergence of pathogens.</title>
        <authorList>
            <person name="Haridas S."/>
            <person name="Albert R."/>
            <person name="Binder M."/>
            <person name="Bloem J."/>
            <person name="Labutti K."/>
            <person name="Salamov A."/>
            <person name="Andreopoulos B."/>
            <person name="Baker S."/>
            <person name="Barry K."/>
            <person name="Bills G."/>
            <person name="Bluhm B."/>
            <person name="Cannon C."/>
            <person name="Castanera R."/>
            <person name="Culley D."/>
            <person name="Daum C."/>
            <person name="Ezra D."/>
            <person name="Gonzalez J."/>
            <person name="Henrissat B."/>
            <person name="Kuo A."/>
            <person name="Liang C."/>
            <person name="Lipzen A."/>
            <person name="Lutzoni F."/>
            <person name="Magnuson J."/>
            <person name="Mondo S."/>
            <person name="Nolan M."/>
            <person name="Ohm R."/>
            <person name="Pangilinan J."/>
            <person name="Park H.-J."/>
            <person name="Ramirez L."/>
            <person name="Alfaro M."/>
            <person name="Sun H."/>
            <person name="Tritt A."/>
            <person name="Yoshinaga Y."/>
            <person name="Zwiers L.-H."/>
            <person name="Turgeon B."/>
            <person name="Goodwin S."/>
            <person name="Spatafora J."/>
            <person name="Crous P."/>
            <person name="Grigoriev I."/>
        </authorList>
    </citation>
    <scope>NUCLEOTIDE SEQUENCE</scope>
    <source>
        <strain evidence="4">CBS 121739</strain>
    </source>
</reference>
<name>A0A6A6W4G5_9PEZI</name>
<evidence type="ECO:0000256" key="1">
    <source>
        <dbReference type="ARBA" id="ARBA00023242"/>
    </source>
</evidence>
<evidence type="ECO:0000256" key="2">
    <source>
        <dbReference type="SAM" id="MobiDB-lite"/>
    </source>
</evidence>
<dbReference type="GO" id="GO:0003677">
    <property type="term" value="F:DNA binding"/>
    <property type="evidence" value="ECO:0007669"/>
    <property type="project" value="InterPro"/>
</dbReference>
<evidence type="ECO:0000313" key="5">
    <source>
        <dbReference type="Proteomes" id="UP000799437"/>
    </source>
</evidence>
<dbReference type="CDD" id="cd12148">
    <property type="entry name" value="fungal_TF_MHR"/>
    <property type="match status" value="1"/>
</dbReference>
<feature type="region of interest" description="Disordered" evidence="2">
    <location>
        <begin position="728"/>
        <end position="749"/>
    </location>
</feature>
<proteinExistence type="predicted"/>
<feature type="region of interest" description="Disordered" evidence="2">
    <location>
        <begin position="29"/>
        <end position="52"/>
    </location>
</feature>
<feature type="compositionally biased region" description="Polar residues" evidence="2">
    <location>
        <begin position="572"/>
        <end position="585"/>
    </location>
</feature>
<accession>A0A6A6W4G5</accession>
<dbReference type="OrthoDB" id="2354469at2759"/>
<dbReference type="GO" id="GO:0008270">
    <property type="term" value="F:zinc ion binding"/>
    <property type="evidence" value="ECO:0007669"/>
    <property type="project" value="InterPro"/>
</dbReference>
<feature type="region of interest" description="Disordered" evidence="2">
    <location>
        <begin position="545"/>
        <end position="626"/>
    </location>
</feature>
<dbReference type="EMBL" id="ML996574">
    <property type="protein sequence ID" value="KAF2756856.1"/>
    <property type="molecule type" value="Genomic_DNA"/>
</dbReference>
<dbReference type="InterPro" id="IPR007219">
    <property type="entry name" value="XnlR_reg_dom"/>
</dbReference>
<feature type="compositionally biased region" description="Polar residues" evidence="2">
    <location>
        <begin position="639"/>
        <end position="649"/>
    </location>
</feature>
<evidence type="ECO:0000313" key="4">
    <source>
        <dbReference type="EMBL" id="KAF2756856.1"/>
    </source>
</evidence>
<keyword evidence="1" id="KW-0539">Nucleus</keyword>
<feature type="domain" description="Xylanolytic transcriptional activator regulatory" evidence="3">
    <location>
        <begin position="93"/>
        <end position="204"/>
    </location>
</feature>
<dbReference type="PANTHER" id="PTHR47783">
    <property type="entry name" value="ZN(II)2CYS6 TRANSCRIPTION FACTOR (EUROFUNG)-RELATED"/>
    <property type="match status" value="1"/>
</dbReference>
<keyword evidence="5" id="KW-1185">Reference proteome</keyword>
<feature type="region of interest" description="Disordered" evidence="2">
    <location>
        <begin position="374"/>
        <end position="409"/>
    </location>
</feature>
<feature type="compositionally biased region" description="Pro residues" evidence="2">
    <location>
        <begin position="602"/>
        <end position="621"/>
    </location>
</feature>
<organism evidence="4 5">
    <name type="scientific">Pseudovirgaria hyperparasitica</name>
    <dbReference type="NCBI Taxonomy" id="470096"/>
    <lineage>
        <taxon>Eukaryota</taxon>
        <taxon>Fungi</taxon>
        <taxon>Dikarya</taxon>
        <taxon>Ascomycota</taxon>
        <taxon>Pezizomycotina</taxon>
        <taxon>Dothideomycetes</taxon>
        <taxon>Dothideomycetes incertae sedis</taxon>
        <taxon>Acrospermales</taxon>
        <taxon>Acrospermaceae</taxon>
        <taxon>Pseudovirgaria</taxon>
    </lineage>
</organism>
<dbReference type="RefSeq" id="XP_033599307.1">
    <property type="nucleotide sequence ID" value="XM_033742550.1"/>
</dbReference>
<dbReference type="Proteomes" id="UP000799437">
    <property type="component" value="Unassembled WGS sequence"/>
</dbReference>
<dbReference type="GeneID" id="54483604"/>
<dbReference type="PANTHER" id="PTHR47783:SF1">
    <property type="entry name" value="ZN(II)2CYS6 TRANSCRIPTION FACTOR (EUROFUNG)"/>
    <property type="match status" value="1"/>
</dbReference>
<dbReference type="AlphaFoldDB" id="A0A6A6W4G5"/>
<gene>
    <name evidence="4" type="ORF">EJ05DRAFT_45822</name>
</gene>
<dbReference type="Pfam" id="PF04082">
    <property type="entry name" value="Fungal_trans"/>
    <property type="match status" value="1"/>
</dbReference>
<dbReference type="GO" id="GO:0006351">
    <property type="term" value="P:DNA-templated transcription"/>
    <property type="evidence" value="ECO:0007669"/>
    <property type="project" value="InterPro"/>
</dbReference>